<evidence type="ECO:0000313" key="2">
    <source>
        <dbReference type="Proteomes" id="UP001301958"/>
    </source>
</evidence>
<dbReference type="AlphaFoldDB" id="A0AAN6YQW8"/>
<sequence>MDDDMVQISAQEFFRSKNVSPFIMFRPKCRHLFELPHELIIEIFTYMYMYQEPRNKKNVMISKQWYQFAWSVLVRDLVLNPNQLVRLTNNHHALHKVQPHVVTVNVTIWGYEHVALHSLGGWMLDLVYRYHIKVNEAVDRLINTLRHSPRLRSFWMRVNQSWLDPITLQGLVESPFYCEIPVASEGELPVAMSKPPLVFPVDKVLLTNITELALDTGFDYCKSSPRHICCLINSHFQSLKTLRYRSRNICPDLLKPPADNGRQLKLGQIIINLDVPEDRDVERGHQGYQQSHHAQACFYYQRPAIRAQRPLDGILTLRSEIKRALKKLIPHMRDPEMVRLIYRNHEPTTTLFPGNNHRRVFALDVLTNKRIMLSWERYDWAWTAGEWEQDPTE</sequence>
<reference evidence="1" key="1">
    <citation type="journal article" date="2023" name="Mol. Phylogenet. Evol.">
        <title>Genome-scale phylogeny and comparative genomics of the fungal order Sordariales.</title>
        <authorList>
            <person name="Hensen N."/>
            <person name="Bonometti L."/>
            <person name="Westerberg I."/>
            <person name="Brannstrom I.O."/>
            <person name="Guillou S."/>
            <person name="Cros-Aarteil S."/>
            <person name="Calhoun S."/>
            <person name="Haridas S."/>
            <person name="Kuo A."/>
            <person name="Mondo S."/>
            <person name="Pangilinan J."/>
            <person name="Riley R."/>
            <person name="LaButti K."/>
            <person name="Andreopoulos B."/>
            <person name="Lipzen A."/>
            <person name="Chen C."/>
            <person name="Yan M."/>
            <person name="Daum C."/>
            <person name="Ng V."/>
            <person name="Clum A."/>
            <person name="Steindorff A."/>
            <person name="Ohm R.A."/>
            <person name="Martin F."/>
            <person name="Silar P."/>
            <person name="Natvig D.O."/>
            <person name="Lalanne C."/>
            <person name="Gautier V."/>
            <person name="Ament-Velasquez S.L."/>
            <person name="Kruys A."/>
            <person name="Hutchinson M.I."/>
            <person name="Powell A.J."/>
            <person name="Barry K."/>
            <person name="Miller A.N."/>
            <person name="Grigoriev I.V."/>
            <person name="Debuchy R."/>
            <person name="Gladieux P."/>
            <person name="Hiltunen Thoren M."/>
            <person name="Johannesson H."/>
        </authorList>
    </citation>
    <scope>NUCLEOTIDE SEQUENCE</scope>
    <source>
        <strain evidence="1">CBS 990.96</strain>
    </source>
</reference>
<gene>
    <name evidence="1" type="ORF">QBC38DRAFT_460396</name>
</gene>
<name>A0AAN6YQW8_9PEZI</name>
<protein>
    <recommendedName>
        <fullName evidence="3">F-box domain-containing protein</fullName>
    </recommendedName>
</protein>
<dbReference type="Proteomes" id="UP001301958">
    <property type="component" value="Unassembled WGS sequence"/>
</dbReference>
<reference evidence="1" key="2">
    <citation type="submission" date="2023-05" db="EMBL/GenBank/DDBJ databases">
        <authorList>
            <consortium name="Lawrence Berkeley National Laboratory"/>
            <person name="Steindorff A."/>
            <person name="Hensen N."/>
            <person name="Bonometti L."/>
            <person name="Westerberg I."/>
            <person name="Brannstrom I.O."/>
            <person name="Guillou S."/>
            <person name="Cros-Aarteil S."/>
            <person name="Calhoun S."/>
            <person name="Haridas S."/>
            <person name="Kuo A."/>
            <person name="Mondo S."/>
            <person name="Pangilinan J."/>
            <person name="Riley R."/>
            <person name="Labutti K."/>
            <person name="Andreopoulos B."/>
            <person name="Lipzen A."/>
            <person name="Chen C."/>
            <person name="Yanf M."/>
            <person name="Daum C."/>
            <person name="Ng V."/>
            <person name="Clum A."/>
            <person name="Ohm R."/>
            <person name="Martin F."/>
            <person name="Silar P."/>
            <person name="Natvig D."/>
            <person name="Lalanne C."/>
            <person name="Gautier V."/>
            <person name="Ament-Velasquez S.L."/>
            <person name="Kruys A."/>
            <person name="Hutchinson M.I."/>
            <person name="Powell A.J."/>
            <person name="Barry K."/>
            <person name="Miller A.N."/>
            <person name="Grigoriev I.V."/>
            <person name="Debuchy R."/>
            <person name="Gladieux P."/>
            <person name="Thoren M.H."/>
            <person name="Johannesson H."/>
        </authorList>
    </citation>
    <scope>NUCLEOTIDE SEQUENCE</scope>
    <source>
        <strain evidence="1">CBS 990.96</strain>
    </source>
</reference>
<dbReference type="EMBL" id="MU865471">
    <property type="protein sequence ID" value="KAK4222451.1"/>
    <property type="molecule type" value="Genomic_DNA"/>
</dbReference>
<organism evidence="1 2">
    <name type="scientific">Podospora fimiseda</name>
    <dbReference type="NCBI Taxonomy" id="252190"/>
    <lineage>
        <taxon>Eukaryota</taxon>
        <taxon>Fungi</taxon>
        <taxon>Dikarya</taxon>
        <taxon>Ascomycota</taxon>
        <taxon>Pezizomycotina</taxon>
        <taxon>Sordariomycetes</taxon>
        <taxon>Sordariomycetidae</taxon>
        <taxon>Sordariales</taxon>
        <taxon>Podosporaceae</taxon>
        <taxon>Podospora</taxon>
    </lineage>
</organism>
<comment type="caution">
    <text evidence="1">The sequence shown here is derived from an EMBL/GenBank/DDBJ whole genome shotgun (WGS) entry which is preliminary data.</text>
</comment>
<evidence type="ECO:0000313" key="1">
    <source>
        <dbReference type="EMBL" id="KAK4222451.1"/>
    </source>
</evidence>
<keyword evidence="2" id="KW-1185">Reference proteome</keyword>
<evidence type="ECO:0008006" key="3">
    <source>
        <dbReference type="Google" id="ProtNLM"/>
    </source>
</evidence>
<proteinExistence type="predicted"/>
<accession>A0AAN6YQW8</accession>